<name>A0ACB8SZU0_9AGAM</name>
<dbReference type="Proteomes" id="UP000814140">
    <property type="component" value="Unassembled WGS sequence"/>
</dbReference>
<gene>
    <name evidence="1" type="ORF">BV25DRAFT_1916289</name>
</gene>
<comment type="caution">
    <text evidence="1">The sequence shown here is derived from an EMBL/GenBank/DDBJ whole genome shotgun (WGS) entry which is preliminary data.</text>
</comment>
<sequence>MVLQPQKRKWSRAQRIQLETGQVDPRRDWECPRCGRWFAKKKNGAALHARRCHSAKSSTVERARHQRHDGPPGQQRAASLLREGPETAASGSSSLFSGLIEGIPWDMSDSDEDHRPLRNFAVSAAAGPSSDALSVHPQDHESLSDTSDDSDSPTTLSLRDGETLVEYHPFSGRSSEIIKSATARHPGAPDPSATREVQSLYDASTSDLPPWAPFPNQDSFRQAEIFVLRNVPDPFINEQLTFMRQSSSHTSVQFKNAAEMHALLARDISVDNMGEFESTSFTTSYRNEERTYEIRYRPALPIIHQLLEDPDLRPHLIWYPDRRYVRNPSGQPGNVRVWREVSSGDDWWNMQTAIGRDGVIIYVQLYADATVVSTFGNTKAWSVYLWLGNVPKSARKGRGKGRAVLLGYLPTVVGLKNDDPSTLAAHRVKVYHKSLAFMLESLRTPRAFGTLVDSQPRPLKGFPLVAVVSMDYEEMVRAALILGANSGYPCPICLVPRELQGDLSQTWERRTVEGTRQLVVAARSLKTKKARSAKLKEQSVRDLKNTFVEIMNPVCSIYDAFVADPLHQIEQGTFGKHLWPWIVGMLSADAQAELDENFKSLSRYPDVHHFPNGVTQLSNLSGNEHNIIARYLLPCVSGLIPEHPDAIHPLLRSQAVVLLLNKFTCHTDITLNMLTSQTQQFGDASKIIQELALDINFDWPKMHTMGHNPDIIRRKGTVDNYHTGLGEALHPQTKKDYQRTNHQPGTYEDQVSDFRNSFVKRQ</sequence>
<accession>A0ACB8SZU0</accession>
<protein>
    <submittedName>
        <fullName evidence="1">Uncharacterized protein</fullName>
    </submittedName>
</protein>
<keyword evidence="2" id="KW-1185">Reference proteome</keyword>
<dbReference type="EMBL" id="MU277209">
    <property type="protein sequence ID" value="KAI0061984.1"/>
    <property type="molecule type" value="Genomic_DNA"/>
</dbReference>
<reference evidence="1" key="2">
    <citation type="journal article" date="2022" name="New Phytol.">
        <title>Evolutionary transition to the ectomycorrhizal habit in the genomes of a hyperdiverse lineage of mushroom-forming fungi.</title>
        <authorList>
            <person name="Looney B."/>
            <person name="Miyauchi S."/>
            <person name="Morin E."/>
            <person name="Drula E."/>
            <person name="Courty P.E."/>
            <person name="Kohler A."/>
            <person name="Kuo A."/>
            <person name="LaButti K."/>
            <person name="Pangilinan J."/>
            <person name="Lipzen A."/>
            <person name="Riley R."/>
            <person name="Andreopoulos W."/>
            <person name="He G."/>
            <person name="Johnson J."/>
            <person name="Nolan M."/>
            <person name="Tritt A."/>
            <person name="Barry K.W."/>
            <person name="Grigoriev I.V."/>
            <person name="Nagy L.G."/>
            <person name="Hibbett D."/>
            <person name="Henrissat B."/>
            <person name="Matheny P.B."/>
            <person name="Labbe J."/>
            <person name="Martin F.M."/>
        </authorList>
    </citation>
    <scope>NUCLEOTIDE SEQUENCE</scope>
    <source>
        <strain evidence="1">HHB10654</strain>
    </source>
</reference>
<organism evidence="1 2">
    <name type="scientific">Artomyces pyxidatus</name>
    <dbReference type="NCBI Taxonomy" id="48021"/>
    <lineage>
        <taxon>Eukaryota</taxon>
        <taxon>Fungi</taxon>
        <taxon>Dikarya</taxon>
        <taxon>Basidiomycota</taxon>
        <taxon>Agaricomycotina</taxon>
        <taxon>Agaricomycetes</taxon>
        <taxon>Russulales</taxon>
        <taxon>Auriscalpiaceae</taxon>
        <taxon>Artomyces</taxon>
    </lineage>
</organism>
<proteinExistence type="predicted"/>
<reference evidence="1" key="1">
    <citation type="submission" date="2021-03" db="EMBL/GenBank/DDBJ databases">
        <authorList>
            <consortium name="DOE Joint Genome Institute"/>
            <person name="Ahrendt S."/>
            <person name="Looney B.P."/>
            <person name="Miyauchi S."/>
            <person name="Morin E."/>
            <person name="Drula E."/>
            <person name="Courty P.E."/>
            <person name="Chicoki N."/>
            <person name="Fauchery L."/>
            <person name="Kohler A."/>
            <person name="Kuo A."/>
            <person name="Labutti K."/>
            <person name="Pangilinan J."/>
            <person name="Lipzen A."/>
            <person name="Riley R."/>
            <person name="Andreopoulos W."/>
            <person name="He G."/>
            <person name="Johnson J."/>
            <person name="Barry K.W."/>
            <person name="Grigoriev I.V."/>
            <person name="Nagy L."/>
            <person name="Hibbett D."/>
            <person name="Henrissat B."/>
            <person name="Matheny P.B."/>
            <person name="Labbe J."/>
            <person name="Martin F."/>
        </authorList>
    </citation>
    <scope>NUCLEOTIDE SEQUENCE</scope>
    <source>
        <strain evidence="1">HHB10654</strain>
    </source>
</reference>
<evidence type="ECO:0000313" key="2">
    <source>
        <dbReference type="Proteomes" id="UP000814140"/>
    </source>
</evidence>
<evidence type="ECO:0000313" key="1">
    <source>
        <dbReference type="EMBL" id="KAI0061984.1"/>
    </source>
</evidence>